<dbReference type="InterPro" id="IPR036097">
    <property type="entry name" value="HisK_dim/P_sf"/>
</dbReference>
<dbReference type="CDD" id="cd00082">
    <property type="entry name" value="HisKA"/>
    <property type="match status" value="1"/>
</dbReference>
<evidence type="ECO:0000256" key="2">
    <source>
        <dbReference type="ARBA" id="ARBA00004236"/>
    </source>
</evidence>
<dbReference type="Proteomes" id="UP000032545">
    <property type="component" value="Unassembled WGS sequence"/>
</dbReference>
<name>A0A0D8BHQ8_9ACTN</name>
<dbReference type="EMBL" id="JYFN01000011">
    <property type="protein sequence ID" value="KJE23768.1"/>
    <property type="molecule type" value="Genomic_DNA"/>
</dbReference>
<comment type="subcellular location">
    <subcellularLocation>
        <location evidence="2">Cell membrane</location>
    </subcellularLocation>
</comment>
<reference evidence="5 6" key="2">
    <citation type="journal article" date="2016" name="Genome Announc.">
        <title>Permanent Draft Genome Sequences for Two Variants of Frankia sp. Strain CpI1, the First Frankia Strain Isolated from Root Nodules of Comptonia peregrina.</title>
        <authorList>
            <person name="Oshone R."/>
            <person name="Hurst S.G.IV."/>
            <person name="Abebe-Akele F."/>
            <person name="Simpson S."/>
            <person name="Morris K."/>
            <person name="Thomas W.K."/>
            <person name="Tisa L.S."/>
        </authorList>
    </citation>
    <scope>NUCLEOTIDE SEQUENCE [LARGE SCALE GENOMIC DNA]</scope>
    <source>
        <strain evidence="6">CpI1-S</strain>
    </source>
</reference>
<reference evidence="6" key="1">
    <citation type="submission" date="2015-02" db="EMBL/GenBank/DDBJ databases">
        <title>Draft Genome of Frankia sp. CpI1-S.</title>
        <authorList>
            <person name="Oshone R.T."/>
            <person name="Ngom M."/>
            <person name="Ghodhbane-Gtari F."/>
            <person name="Gtari M."/>
            <person name="Morris K."/>
            <person name="Thomas K."/>
            <person name="Sen A."/>
            <person name="Tisa L.S."/>
        </authorList>
    </citation>
    <scope>NUCLEOTIDE SEQUENCE [LARGE SCALE GENOMIC DNA]</scope>
    <source>
        <strain evidence="6">CpI1-S</strain>
    </source>
</reference>
<organism evidence="5 6">
    <name type="scientific">Frankia torreyi</name>
    <dbReference type="NCBI Taxonomy" id="1856"/>
    <lineage>
        <taxon>Bacteria</taxon>
        <taxon>Bacillati</taxon>
        <taxon>Actinomycetota</taxon>
        <taxon>Actinomycetes</taxon>
        <taxon>Frankiales</taxon>
        <taxon>Frankiaceae</taxon>
        <taxon>Frankia</taxon>
    </lineage>
</organism>
<dbReference type="GO" id="GO:0005886">
    <property type="term" value="C:plasma membrane"/>
    <property type="evidence" value="ECO:0007669"/>
    <property type="project" value="UniProtKB-SubCell"/>
</dbReference>
<dbReference type="InterPro" id="IPR003661">
    <property type="entry name" value="HisK_dim/P_dom"/>
</dbReference>
<evidence type="ECO:0000256" key="4">
    <source>
        <dbReference type="SAM" id="MobiDB-lite"/>
    </source>
</evidence>
<sequence length="50" mass="5287">MLGSVTGAPAERRQPRPAALRSVSHELRAPVNSVLGLARLLLDVEATGPR</sequence>
<proteinExistence type="predicted"/>
<dbReference type="Gene3D" id="1.10.287.130">
    <property type="match status" value="1"/>
</dbReference>
<feature type="region of interest" description="Disordered" evidence="4">
    <location>
        <begin position="1"/>
        <end position="21"/>
    </location>
</feature>
<evidence type="ECO:0000313" key="6">
    <source>
        <dbReference type="Proteomes" id="UP000032545"/>
    </source>
</evidence>
<comment type="caution">
    <text evidence="5">The sequence shown here is derived from an EMBL/GenBank/DDBJ whole genome shotgun (WGS) entry which is preliminary data.</text>
</comment>
<evidence type="ECO:0000256" key="1">
    <source>
        <dbReference type="ARBA" id="ARBA00000085"/>
    </source>
</evidence>
<dbReference type="PATRIC" id="fig|1502723.3.peg.685"/>
<keyword evidence="5" id="KW-0418">Kinase</keyword>
<evidence type="ECO:0000313" key="5">
    <source>
        <dbReference type="EMBL" id="KJE23768.1"/>
    </source>
</evidence>
<dbReference type="EC" id="2.7.13.3" evidence="3"/>
<dbReference type="GO" id="GO:0000155">
    <property type="term" value="F:phosphorelay sensor kinase activity"/>
    <property type="evidence" value="ECO:0007669"/>
    <property type="project" value="InterPro"/>
</dbReference>
<dbReference type="RefSeq" id="WP_199865709.1">
    <property type="nucleotide sequence ID" value="NZ_JYFN01000011.1"/>
</dbReference>
<evidence type="ECO:0000256" key="3">
    <source>
        <dbReference type="ARBA" id="ARBA00012438"/>
    </source>
</evidence>
<gene>
    <name evidence="5" type="ORF">FF36_01953</name>
</gene>
<protein>
    <recommendedName>
        <fullName evidence="3">histidine kinase</fullName>
        <ecNumber evidence="3">2.7.13.3</ecNumber>
    </recommendedName>
</protein>
<dbReference type="AlphaFoldDB" id="A0A0D8BHQ8"/>
<keyword evidence="6" id="KW-1185">Reference proteome</keyword>
<accession>A0A0D8BHQ8</accession>
<dbReference type="SUPFAM" id="SSF47384">
    <property type="entry name" value="Homodimeric domain of signal transducing histidine kinase"/>
    <property type="match status" value="1"/>
</dbReference>
<comment type="catalytic activity">
    <reaction evidence="1">
        <text>ATP + protein L-histidine = ADP + protein N-phospho-L-histidine.</text>
        <dbReference type="EC" id="2.7.13.3"/>
    </reaction>
</comment>
<keyword evidence="5" id="KW-0808">Transferase</keyword>